<evidence type="ECO:0000256" key="3">
    <source>
        <dbReference type="ARBA" id="ARBA00013368"/>
    </source>
</evidence>
<evidence type="ECO:0000313" key="8">
    <source>
        <dbReference type="Proteomes" id="UP001287282"/>
    </source>
</evidence>
<feature type="domain" description="Rad50/SbcC-type AAA" evidence="5">
    <location>
        <begin position="8"/>
        <end position="263"/>
    </location>
</feature>
<dbReference type="InterPro" id="IPR027417">
    <property type="entry name" value="P-loop_NTPase"/>
</dbReference>
<dbReference type="SUPFAM" id="SSF52540">
    <property type="entry name" value="P-loop containing nucleoside triphosphate hydrolases"/>
    <property type="match status" value="1"/>
</dbReference>
<evidence type="ECO:0000256" key="4">
    <source>
        <dbReference type="SAM" id="Coils"/>
    </source>
</evidence>
<proteinExistence type="inferred from homology"/>
<comment type="subunit">
    <text evidence="2">Heterodimer of SbcC and SbcD.</text>
</comment>
<dbReference type="InterPro" id="IPR038729">
    <property type="entry name" value="Rad50/SbcC_AAA"/>
</dbReference>
<reference evidence="7 8" key="1">
    <citation type="submission" date="2023-10" db="EMBL/GenBank/DDBJ databases">
        <title>Screening of Alkalihalobacillus lindianensis BZ-TG-R113 and Its Alleviation of Salt Stress on Rapeseed Growth.</title>
        <authorList>
            <person name="Zhao B."/>
            <person name="Guo T."/>
        </authorList>
    </citation>
    <scope>NUCLEOTIDE SEQUENCE [LARGE SCALE GENOMIC DNA]</scope>
    <source>
        <strain evidence="7 8">BZ-TG-R113</strain>
    </source>
</reference>
<dbReference type="EMBL" id="JAWJBA010000001">
    <property type="protein sequence ID" value="MDV2683773.1"/>
    <property type="molecule type" value="Genomic_DNA"/>
</dbReference>
<feature type="coiled-coil region" evidence="4">
    <location>
        <begin position="304"/>
        <end position="384"/>
    </location>
</feature>
<gene>
    <name evidence="6" type="ORF">RYX56_05210</name>
    <name evidence="7" type="ORF">RYX56_05550</name>
</gene>
<name>A0ABU3X7H3_9BACI</name>
<sequence length="503" mass="57562">MKITFKELFLTGFKNHRDLTVNFGEETKISGDNGEGKSTVVNAPSWAFFGTDVFKNKLDPTPVTYESEETKVSLILTIDSKEVKLTRELKSGKAKYYINDVPSKATEFDLLVSNLGDKDFFLSLYNPHYFFTLKWDKQREMLLQYVAAPSNKQVLKELHGPQSDKLTELLKKHKLNDIEKIHRENKTKMEKAHISAESRTKTLKGQLDQYESYVISVNEVEDELGEIGQLLEQVDNDISNANEKNRKFSHIQFQLENLQSEIEHSKEKYSQIKNEHIASECPLCNQSLDEDSIEAVKDKKLQRMEEHKDSHKLLLDKKASLKENLMNLERVELDDLLSKRNELDDKRQPLIQALRSVKQVDQLKEQIEIAEQDEQEKLNSLNDSIFIIDAIKAFQAKEAELQGEKVQALFTTLSVRLFEEQKNGDIKPTFVIQMDGKDYKMLSLSESIKAGLELREVLSEQSGVVAPTFVDNAESITAFKGPTGQLITSRVVADQELKIEVSE</sequence>
<dbReference type="Gene3D" id="1.10.287.510">
    <property type="entry name" value="Helix hairpin bin"/>
    <property type="match status" value="1"/>
</dbReference>
<keyword evidence="8" id="KW-1185">Reference proteome</keyword>
<evidence type="ECO:0000256" key="2">
    <source>
        <dbReference type="ARBA" id="ARBA00011322"/>
    </source>
</evidence>
<feature type="coiled-coil region" evidence="4">
    <location>
        <begin position="217"/>
        <end position="275"/>
    </location>
</feature>
<evidence type="ECO:0000259" key="5">
    <source>
        <dbReference type="Pfam" id="PF13476"/>
    </source>
</evidence>
<evidence type="ECO:0000313" key="7">
    <source>
        <dbReference type="EMBL" id="MDV2683839.1"/>
    </source>
</evidence>
<organism evidence="7 8">
    <name type="scientific">Alkalihalophilus lindianensis</name>
    <dbReference type="NCBI Taxonomy" id="1630542"/>
    <lineage>
        <taxon>Bacteria</taxon>
        <taxon>Bacillati</taxon>
        <taxon>Bacillota</taxon>
        <taxon>Bacilli</taxon>
        <taxon>Bacillales</taxon>
        <taxon>Bacillaceae</taxon>
        <taxon>Alkalihalophilus</taxon>
    </lineage>
</organism>
<dbReference type="Pfam" id="PF13476">
    <property type="entry name" value="AAA_23"/>
    <property type="match status" value="1"/>
</dbReference>
<keyword evidence="4" id="KW-0175">Coiled coil</keyword>
<dbReference type="RefSeq" id="WP_317121068.1">
    <property type="nucleotide sequence ID" value="NZ_JAWJBA010000001.1"/>
</dbReference>
<evidence type="ECO:0000256" key="1">
    <source>
        <dbReference type="ARBA" id="ARBA00006930"/>
    </source>
</evidence>
<dbReference type="EMBL" id="JAWJBA010000001">
    <property type="protein sequence ID" value="MDV2683839.1"/>
    <property type="molecule type" value="Genomic_DNA"/>
</dbReference>
<protein>
    <recommendedName>
        <fullName evidence="3">Nuclease SbcCD subunit C</fullName>
    </recommendedName>
</protein>
<evidence type="ECO:0000313" key="6">
    <source>
        <dbReference type="EMBL" id="MDV2683773.1"/>
    </source>
</evidence>
<dbReference type="PANTHER" id="PTHR32114:SF2">
    <property type="entry name" value="ABC TRANSPORTER ABCH.3"/>
    <property type="match status" value="1"/>
</dbReference>
<accession>A0ABU3X7H3</accession>
<comment type="similarity">
    <text evidence="1">Belongs to the SMC family. SbcC subfamily.</text>
</comment>
<dbReference type="Gene3D" id="3.40.50.300">
    <property type="entry name" value="P-loop containing nucleotide triphosphate hydrolases"/>
    <property type="match status" value="1"/>
</dbReference>
<comment type="caution">
    <text evidence="7">The sequence shown here is derived from an EMBL/GenBank/DDBJ whole genome shotgun (WGS) entry which is preliminary data.</text>
</comment>
<dbReference type="Proteomes" id="UP001287282">
    <property type="component" value="Unassembled WGS sequence"/>
</dbReference>
<dbReference type="PANTHER" id="PTHR32114">
    <property type="entry name" value="ABC TRANSPORTER ABCH.3"/>
    <property type="match status" value="1"/>
</dbReference>